<reference evidence="2" key="1">
    <citation type="submission" date="2020-11" db="EMBL/GenBank/DDBJ databases">
        <authorList>
            <consortium name="DOE Joint Genome Institute"/>
            <person name="Ahrendt S."/>
            <person name="Riley R."/>
            <person name="Andreopoulos W."/>
            <person name="Labutti K."/>
            <person name="Pangilinan J."/>
            <person name="Ruiz-Duenas F.J."/>
            <person name="Barrasa J.M."/>
            <person name="Sanchez-Garcia M."/>
            <person name="Camarero S."/>
            <person name="Miyauchi S."/>
            <person name="Serrano A."/>
            <person name="Linde D."/>
            <person name="Babiker R."/>
            <person name="Drula E."/>
            <person name="Ayuso-Fernandez I."/>
            <person name="Pacheco R."/>
            <person name="Padilla G."/>
            <person name="Ferreira P."/>
            <person name="Barriuso J."/>
            <person name="Kellner H."/>
            <person name="Castanera R."/>
            <person name="Alfaro M."/>
            <person name="Ramirez L."/>
            <person name="Pisabarro A.G."/>
            <person name="Kuo A."/>
            <person name="Tritt A."/>
            <person name="Lipzen A."/>
            <person name="He G."/>
            <person name="Yan M."/>
            <person name="Ng V."/>
            <person name="Cullen D."/>
            <person name="Martin F."/>
            <person name="Rosso M.-N."/>
            <person name="Henrissat B."/>
            <person name="Hibbett D."/>
            <person name="Martinez A.T."/>
            <person name="Grigoriev I.V."/>
        </authorList>
    </citation>
    <scope>NUCLEOTIDE SEQUENCE</scope>
    <source>
        <strain evidence="2">AH 40177</strain>
    </source>
</reference>
<feature type="chain" id="PRO_5040150701" evidence="1">
    <location>
        <begin position="25"/>
        <end position="221"/>
    </location>
</feature>
<evidence type="ECO:0000256" key="1">
    <source>
        <dbReference type="SAM" id="SignalP"/>
    </source>
</evidence>
<name>A0A9P5PFC5_9AGAR</name>
<organism evidence="2 3">
    <name type="scientific">Rhodocollybia butyracea</name>
    <dbReference type="NCBI Taxonomy" id="206335"/>
    <lineage>
        <taxon>Eukaryota</taxon>
        <taxon>Fungi</taxon>
        <taxon>Dikarya</taxon>
        <taxon>Basidiomycota</taxon>
        <taxon>Agaricomycotina</taxon>
        <taxon>Agaricomycetes</taxon>
        <taxon>Agaricomycetidae</taxon>
        <taxon>Agaricales</taxon>
        <taxon>Marasmiineae</taxon>
        <taxon>Omphalotaceae</taxon>
        <taxon>Rhodocollybia</taxon>
    </lineage>
</organism>
<accession>A0A9P5PFC5</accession>
<dbReference type="EMBL" id="JADNRY010000128">
    <property type="protein sequence ID" value="KAF9064236.1"/>
    <property type="molecule type" value="Genomic_DNA"/>
</dbReference>
<sequence>MISTFKRILGLVSACALFSLSIHAQPIRTSRVTPHPPVSEVHENVLLKIYPILRNEAAEYIGLPMDASKYVLFHPRLTKKTSKGAVIDEQHAWTISLSDFSKLIKKADVKYINHLMREITRKQNRPTKMQRFKDKFRVKPVVSEITDTFSDIRDNKLDKTILVDGLKRGSYTTRTMFVPKALVKEKLKNAEILVKENTKPLEKPLLPSIGPSMAQSLPGNP</sequence>
<dbReference type="AlphaFoldDB" id="A0A9P5PFC5"/>
<evidence type="ECO:0000313" key="3">
    <source>
        <dbReference type="Proteomes" id="UP000772434"/>
    </source>
</evidence>
<evidence type="ECO:0000313" key="2">
    <source>
        <dbReference type="EMBL" id="KAF9064236.1"/>
    </source>
</evidence>
<keyword evidence="1" id="KW-0732">Signal</keyword>
<keyword evidence="3" id="KW-1185">Reference proteome</keyword>
<protein>
    <submittedName>
        <fullName evidence="2">Uncharacterized protein</fullName>
    </submittedName>
</protein>
<gene>
    <name evidence="2" type="ORF">BDP27DRAFT_1333875</name>
</gene>
<comment type="caution">
    <text evidence="2">The sequence shown here is derived from an EMBL/GenBank/DDBJ whole genome shotgun (WGS) entry which is preliminary data.</text>
</comment>
<dbReference type="Proteomes" id="UP000772434">
    <property type="component" value="Unassembled WGS sequence"/>
</dbReference>
<proteinExistence type="predicted"/>
<feature type="signal peptide" evidence="1">
    <location>
        <begin position="1"/>
        <end position="24"/>
    </location>
</feature>